<dbReference type="EMBL" id="JACHVC010000003">
    <property type="protein sequence ID" value="MBC2604827.1"/>
    <property type="molecule type" value="Genomic_DNA"/>
</dbReference>
<proteinExistence type="predicted"/>
<keyword evidence="4" id="KW-1185">Reference proteome</keyword>
<feature type="region of interest" description="Disordered" evidence="1">
    <location>
        <begin position="58"/>
        <end position="83"/>
    </location>
</feature>
<dbReference type="AlphaFoldDB" id="A0A7X1B3C1"/>
<dbReference type="Proteomes" id="UP000526501">
    <property type="component" value="Unassembled WGS sequence"/>
</dbReference>
<accession>A0A7X1B3C1</accession>
<evidence type="ECO:0000256" key="2">
    <source>
        <dbReference type="SAM" id="Phobius"/>
    </source>
</evidence>
<evidence type="ECO:0000313" key="3">
    <source>
        <dbReference type="EMBL" id="MBC2604827.1"/>
    </source>
</evidence>
<sequence>MRKTALSIYFVLMCFALMVASTVFTVIGAYDLMKMVLPDYGLTDYQYEYYKSSDVRDPYMGQRLPPPPGTKEKELTEEEKEIEKQEWRGIKDEEYEEAKDIVRAKSKKSLGLVVVSLLVLLPSFLIHYKKLKKVEQVGGHNSGGCAPSA</sequence>
<protein>
    <submittedName>
        <fullName evidence="3">Uncharacterized protein</fullName>
    </submittedName>
</protein>
<evidence type="ECO:0000313" key="4">
    <source>
        <dbReference type="Proteomes" id="UP000526501"/>
    </source>
</evidence>
<name>A0A7X1B3C1_9BACT</name>
<evidence type="ECO:0000256" key="1">
    <source>
        <dbReference type="SAM" id="MobiDB-lite"/>
    </source>
</evidence>
<gene>
    <name evidence="3" type="ORF">H5P27_02030</name>
</gene>
<feature type="transmembrane region" description="Helical" evidence="2">
    <location>
        <begin position="109"/>
        <end position="128"/>
    </location>
</feature>
<keyword evidence="2" id="KW-0812">Transmembrane</keyword>
<comment type="caution">
    <text evidence="3">The sequence shown here is derived from an EMBL/GenBank/DDBJ whole genome shotgun (WGS) entry which is preliminary data.</text>
</comment>
<dbReference type="RefSeq" id="WP_185658725.1">
    <property type="nucleotide sequence ID" value="NZ_CAWPOO010000003.1"/>
</dbReference>
<reference evidence="3 4" key="1">
    <citation type="submission" date="2020-07" db="EMBL/GenBank/DDBJ databases">
        <authorList>
            <person name="Feng X."/>
        </authorList>
    </citation>
    <scope>NUCLEOTIDE SEQUENCE [LARGE SCALE GENOMIC DNA]</scope>
    <source>
        <strain evidence="3 4">JCM23202</strain>
    </source>
</reference>
<organism evidence="3 4">
    <name type="scientific">Pelagicoccus albus</name>
    <dbReference type="NCBI Taxonomy" id="415222"/>
    <lineage>
        <taxon>Bacteria</taxon>
        <taxon>Pseudomonadati</taxon>
        <taxon>Verrucomicrobiota</taxon>
        <taxon>Opitutia</taxon>
        <taxon>Puniceicoccales</taxon>
        <taxon>Pelagicoccaceae</taxon>
        <taxon>Pelagicoccus</taxon>
    </lineage>
</organism>
<keyword evidence="2" id="KW-0472">Membrane</keyword>
<feature type="transmembrane region" description="Helical" evidence="2">
    <location>
        <begin position="6"/>
        <end position="30"/>
    </location>
</feature>
<keyword evidence="2" id="KW-1133">Transmembrane helix</keyword>